<evidence type="ECO:0000256" key="1">
    <source>
        <dbReference type="ARBA" id="ARBA00004123"/>
    </source>
</evidence>
<dbReference type="PANTHER" id="PTHR37534:SF38">
    <property type="entry name" value="ZN(2)-C6 FUNGAL-TYPE DOMAIN-CONTAINING PROTEIN"/>
    <property type="match status" value="1"/>
</dbReference>
<evidence type="ECO:0000256" key="6">
    <source>
        <dbReference type="ARBA" id="ARBA00023242"/>
    </source>
</evidence>
<evidence type="ECO:0000256" key="2">
    <source>
        <dbReference type="ARBA" id="ARBA00022833"/>
    </source>
</evidence>
<sequence>MSNPLSFPEGYIGDLLPALFDTNVNNYTSDANTNNYSSGTADGLLPPFSPALQLAHFIGNPYGPSGLVPVTHNTQSQLPFPAPAVFQQSHIPFPATASGNTQSNVPPKENAPVLDPVPDDVDAEYPAPSHGEGWENVSLYRLDNGLTRGRGPRVTPMDLRSKRRALDHVPRTITPASTSTDALLRAKLPSLFTSVPKVSERPQEVHVENPFLDSYQERHPTLDNRVRPRIPPNGVIDGYIKIRLSPNQEANNASEGRGLLGFARRRNVAVASDDDNNPLHAVVPLLPPDFQTGMKLDPDDEKLWKFHVNAFCAGRTLLEKNYWYDEVPAIAAKDEGARHALLAFSTAYVLDFQPTESMRLRANRHYRRAVELLNQALQRQETYQPGTANADGIVIVNWESRRPKDQEPLWRAGARAARQILDLSDPGYRYWKAENVQSSVARIGNANWVAYTDICAQPVTPVTEENTKKMFGWLLEGTEEEVHKIQDTTGVCPKLLYMFSQVTHLAALLQKDPQSTVVPTAASVLRKKLRNFWQWSEHSQGYSSSEELFDSCTNLDENGHVTDAVKVTELSAHAWVPAAEIYLHCRVFRKPRTHPHVVRSLNDLIKCIKMLPCTGPLFTSQSPFFAVFIMAVVSVTPEQRQVSRDWFEVVLSGAQCRSSVPPVWKAIQGLWEWLDNELEEEPYDEDLPIGERQAWWEDMVAKLVEQSGVLSLV</sequence>
<evidence type="ECO:0000313" key="7">
    <source>
        <dbReference type="EMBL" id="KAL1835889.1"/>
    </source>
</evidence>
<organism evidence="7 8">
    <name type="scientific">Humicola insolens</name>
    <name type="common">Soft-rot fungus</name>
    <dbReference type="NCBI Taxonomy" id="85995"/>
    <lineage>
        <taxon>Eukaryota</taxon>
        <taxon>Fungi</taxon>
        <taxon>Dikarya</taxon>
        <taxon>Ascomycota</taxon>
        <taxon>Pezizomycotina</taxon>
        <taxon>Sordariomycetes</taxon>
        <taxon>Sordariomycetidae</taxon>
        <taxon>Sordariales</taxon>
        <taxon>Chaetomiaceae</taxon>
        <taxon>Mycothermus</taxon>
    </lineage>
</organism>
<dbReference type="Proteomes" id="UP001583172">
    <property type="component" value="Unassembled WGS sequence"/>
</dbReference>
<gene>
    <name evidence="7" type="ORF">VTJ49DRAFT_5910</name>
</gene>
<accession>A0ABR3V294</accession>
<proteinExistence type="predicted"/>
<evidence type="ECO:0000256" key="3">
    <source>
        <dbReference type="ARBA" id="ARBA00023015"/>
    </source>
</evidence>
<evidence type="ECO:0000313" key="8">
    <source>
        <dbReference type="Proteomes" id="UP001583172"/>
    </source>
</evidence>
<evidence type="ECO:0000256" key="4">
    <source>
        <dbReference type="ARBA" id="ARBA00023125"/>
    </source>
</evidence>
<keyword evidence="6" id="KW-0539">Nucleus</keyword>
<reference evidence="7 8" key="1">
    <citation type="journal article" date="2024" name="Commun. Biol.">
        <title>Comparative genomic analysis of thermophilic fungi reveals convergent evolutionary adaptations and gene losses.</title>
        <authorList>
            <person name="Steindorff A.S."/>
            <person name="Aguilar-Pontes M.V."/>
            <person name="Robinson A.J."/>
            <person name="Andreopoulos B."/>
            <person name="LaButti K."/>
            <person name="Kuo A."/>
            <person name="Mondo S."/>
            <person name="Riley R."/>
            <person name="Otillar R."/>
            <person name="Haridas S."/>
            <person name="Lipzen A."/>
            <person name="Grimwood J."/>
            <person name="Schmutz J."/>
            <person name="Clum A."/>
            <person name="Reid I.D."/>
            <person name="Moisan M.C."/>
            <person name="Butler G."/>
            <person name="Nguyen T.T.M."/>
            <person name="Dewar K."/>
            <person name="Conant G."/>
            <person name="Drula E."/>
            <person name="Henrissat B."/>
            <person name="Hansel C."/>
            <person name="Singer S."/>
            <person name="Hutchinson M.I."/>
            <person name="de Vries R.P."/>
            <person name="Natvig D.O."/>
            <person name="Powell A.J."/>
            <person name="Tsang A."/>
            <person name="Grigoriev I.V."/>
        </authorList>
    </citation>
    <scope>NUCLEOTIDE SEQUENCE [LARGE SCALE GENOMIC DNA]</scope>
    <source>
        <strain evidence="7 8">CBS 620.91</strain>
    </source>
</reference>
<dbReference type="InterPro" id="IPR021858">
    <property type="entry name" value="Fun_TF"/>
</dbReference>
<dbReference type="PANTHER" id="PTHR37534">
    <property type="entry name" value="TRANSCRIPTIONAL ACTIVATOR PROTEIN UGA3"/>
    <property type="match status" value="1"/>
</dbReference>
<keyword evidence="5" id="KW-0804">Transcription</keyword>
<keyword evidence="8" id="KW-1185">Reference proteome</keyword>
<keyword evidence="3" id="KW-0805">Transcription regulation</keyword>
<comment type="caution">
    <text evidence="7">The sequence shown here is derived from an EMBL/GenBank/DDBJ whole genome shotgun (WGS) entry which is preliminary data.</text>
</comment>
<keyword evidence="2" id="KW-0862">Zinc</keyword>
<evidence type="ECO:0000256" key="5">
    <source>
        <dbReference type="ARBA" id="ARBA00023163"/>
    </source>
</evidence>
<dbReference type="EMBL" id="JAZGSY010000515">
    <property type="protein sequence ID" value="KAL1835889.1"/>
    <property type="molecule type" value="Genomic_DNA"/>
</dbReference>
<protein>
    <submittedName>
        <fullName evidence="7">Uncharacterized protein</fullName>
    </submittedName>
</protein>
<name>A0ABR3V294_HUMIN</name>
<comment type="subcellular location">
    <subcellularLocation>
        <location evidence="1">Nucleus</location>
    </subcellularLocation>
</comment>
<dbReference type="Pfam" id="PF11951">
    <property type="entry name" value="Fungal_trans_2"/>
    <property type="match status" value="1"/>
</dbReference>
<keyword evidence="4" id="KW-0238">DNA-binding</keyword>